<evidence type="ECO:0000313" key="3">
    <source>
        <dbReference type="Proteomes" id="UP001597097"/>
    </source>
</evidence>
<organism evidence="2 3">
    <name type="scientific">Nonomuraea guangzhouensis</name>
    <dbReference type="NCBI Taxonomy" id="1291555"/>
    <lineage>
        <taxon>Bacteria</taxon>
        <taxon>Bacillati</taxon>
        <taxon>Actinomycetota</taxon>
        <taxon>Actinomycetes</taxon>
        <taxon>Streptosporangiales</taxon>
        <taxon>Streptosporangiaceae</taxon>
        <taxon>Nonomuraea</taxon>
    </lineage>
</organism>
<reference evidence="3" key="1">
    <citation type="journal article" date="2019" name="Int. J. Syst. Evol. Microbiol.">
        <title>The Global Catalogue of Microorganisms (GCM) 10K type strain sequencing project: providing services to taxonomists for standard genome sequencing and annotation.</title>
        <authorList>
            <consortium name="The Broad Institute Genomics Platform"/>
            <consortium name="The Broad Institute Genome Sequencing Center for Infectious Disease"/>
            <person name="Wu L."/>
            <person name="Ma J."/>
        </authorList>
    </citation>
    <scope>NUCLEOTIDE SEQUENCE [LARGE SCALE GENOMIC DNA]</scope>
    <source>
        <strain evidence="3">CGMCC 1.15399</strain>
    </source>
</reference>
<accession>A0ABW4G9W9</accession>
<gene>
    <name evidence="2" type="ORF">ACFSJ0_19160</name>
</gene>
<dbReference type="RefSeq" id="WP_219533057.1">
    <property type="nucleotide sequence ID" value="NZ_JAHKRM010000016.1"/>
</dbReference>
<sequence length="606" mass="64777">MWFAVLPDGEAGLAAAGVLLPRAGQVIEHASGRPWLIGDWPGHQIRLAAVGAARVAVLGRCPVTATDLALRLDRISDVERLEQVVAGLAGSFHLTASIDGRTAVRGTASAVRRIFHARVRGVTVAASRSDVLAWATGGRINEQVLATRLLPSGVVAPLQDLGVWRDVTCLPPDRTLLIEPDGTIRVRTWWHPPEPTLPLVEGASALREALTGAVDTCTADGGTISADLSGGLDSTSLCFLAAGGPARLITVHCEGLDPGNDDPAWAFRAATALSAATHLVIGNDEFPLWFAGLTESQPAMEEPSGWVRDAARLADLAWRLGTAGSRLHLMGVGGDELFSPLPPYLHDLVRERPFTAPAHLRARRARWRTSWWRLLRAVADRTDHAAWLGRRTAELRAAPAAPDPHSMAWGPPLRMPPWATPGAVNAARDVLAGIAAGQPAPLSPRRAQHQALLYARACGAGLRQIDQATSRLGLPYAAPYLDDAVIEAALSVRLDQRAGLGRCKPLLAASMAGIVPYEMLERSTKGEYSADFYAGWRRHRDGVLELFDASELGRLGLIDPGVLRAALLGVHPLPHVMGPLSQTLACEIWLRSLTPLRMPAMTTGDS</sequence>
<dbReference type="Pfam" id="PF00733">
    <property type="entry name" value="Asn_synthase"/>
    <property type="match status" value="1"/>
</dbReference>
<feature type="domain" description="Asparagine synthetase" evidence="1">
    <location>
        <begin position="206"/>
        <end position="568"/>
    </location>
</feature>
<comment type="caution">
    <text evidence="2">The sequence shown here is derived from an EMBL/GenBank/DDBJ whole genome shotgun (WGS) entry which is preliminary data.</text>
</comment>
<dbReference type="EMBL" id="JBHUCM010000016">
    <property type="protein sequence ID" value="MFD1539184.1"/>
    <property type="molecule type" value="Genomic_DNA"/>
</dbReference>
<name>A0ABW4G9W9_9ACTN</name>
<protein>
    <submittedName>
        <fullName evidence="2">Asparagine synthase-related protein</fullName>
    </submittedName>
</protein>
<keyword evidence="3" id="KW-1185">Reference proteome</keyword>
<dbReference type="Proteomes" id="UP001597097">
    <property type="component" value="Unassembled WGS sequence"/>
</dbReference>
<evidence type="ECO:0000259" key="1">
    <source>
        <dbReference type="Pfam" id="PF00733"/>
    </source>
</evidence>
<proteinExistence type="predicted"/>
<dbReference type="InterPro" id="IPR001962">
    <property type="entry name" value="Asn_synthase"/>
</dbReference>
<evidence type="ECO:0000313" key="2">
    <source>
        <dbReference type="EMBL" id="MFD1539184.1"/>
    </source>
</evidence>